<reference evidence="1" key="1">
    <citation type="submission" date="2022-11" db="EMBL/GenBank/DDBJ databases">
        <authorList>
            <person name="Petersen C."/>
        </authorList>
    </citation>
    <scope>NUCLEOTIDE SEQUENCE</scope>
    <source>
        <strain evidence="1">IBT 22155</strain>
    </source>
</reference>
<organism evidence="1 2">
    <name type="scientific">Penicillium bovifimosum</name>
    <dbReference type="NCBI Taxonomy" id="126998"/>
    <lineage>
        <taxon>Eukaryota</taxon>
        <taxon>Fungi</taxon>
        <taxon>Dikarya</taxon>
        <taxon>Ascomycota</taxon>
        <taxon>Pezizomycotina</taxon>
        <taxon>Eurotiomycetes</taxon>
        <taxon>Eurotiomycetidae</taxon>
        <taxon>Eurotiales</taxon>
        <taxon>Aspergillaceae</taxon>
        <taxon>Penicillium</taxon>
    </lineage>
</organism>
<dbReference type="RefSeq" id="XP_056524115.1">
    <property type="nucleotide sequence ID" value="XM_056662002.1"/>
</dbReference>
<dbReference type="Proteomes" id="UP001149079">
    <property type="component" value="Unassembled WGS sequence"/>
</dbReference>
<gene>
    <name evidence="1" type="ORF">N7515_001258</name>
</gene>
<comment type="caution">
    <text evidence="1">The sequence shown here is derived from an EMBL/GenBank/DDBJ whole genome shotgun (WGS) entry which is preliminary data.</text>
</comment>
<dbReference type="GeneID" id="81401172"/>
<evidence type="ECO:0000313" key="2">
    <source>
        <dbReference type="Proteomes" id="UP001149079"/>
    </source>
</evidence>
<dbReference type="AlphaFoldDB" id="A0A9W9L871"/>
<name>A0A9W9L871_9EURO</name>
<proteinExistence type="predicted"/>
<dbReference type="EMBL" id="JAPQKL010000002">
    <property type="protein sequence ID" value="KAJ5142471.1"/>
    <property type="molecule type" value="Genomic_DNA"/>
</dbReference>
<accession>A0A9W9L871</accession>
<evidence type="ECO:0000313" key="1">
    <source>
        <dbReference type="EMBL" id="KAJ5142471.1"/>
    </source>
</evidence>
<dbReference type="OrthoDB" id="5145117at2759"/>
<reference evidence="1" key="2">
    <citation type="journal article" date="2023" name="IMA Fungus">
        <title>Comparative genomic study of the Penicillium genus elucidates a diverse pangenome and 15 lateral gene transfer events.</title>
        <authorList>
            <person name="Petersen C."/>
            <person name="Sorensen T."/>
            <person name="Nielsen M.R."/>
            <person name="Sondergaard T.E."/>
            <person name="Sorensen J.L."/>
            <person name="Fitzpatrick D.A."/>
            <person name="Frisvad J.C."/>
            <person name="Nielsen K.L."/>
        </authorList>
    </citation>
    <scope>NUCLEOTIDE SEQUENCE</scope>
    <source>
        <strain evidence="1">IBT 22155</strain>
    </source>
</reference>
<protein>
    <submittedName>
        <fullName evidence="1">Uncharacterized protein</fullName>
    </submittedName>
</protein>
<keyword evidence="2" id="KW-1185">Reference proteome</keyword>
<sequence>MMATNEYYSRIQLDTDGDEEILGKAKELDGELQVSLFEVDQTWTSYTLKMIPGHPTNRFIVFRPLLSRDLLGCIRVYEAGTTAQLWDVYDSRDTFIGKIPKDCAFEAMVVDVKFIKQRESQS</sequence>